<feature type="region of interest" description="Disordered" evidence="6">
    <location>
        <begin position="61"/>
        <end position="102"/>
    </location>
</feature>
<dbReference type="Gene3D" id="2.20.25.80">
    <property type="entry name" value="WRKY domain"/>
    <property type="match status" value="1"/>
</dbReference>
<evidence type="ECO:0000313" key="8">
    <source>
        <dbReference type="EMBL" id="GJN13958.1"/>
    </source>
</evidence>
<evidence type="ECO:0000256" key="2">
    <source>
        <dbReference type="ARBA" id="ARBA00023015"/>
    </source>
</evidence>
<evidence type="ECO:0000256" key="3">
    <source>
        <dbReference type="ARBA" id="ARBA00023125"/>
    </source>
</evidence>
<sequence length="247" mass="27027">MREVAEVYELIKTHQPFLVVSHLGGMQEPPPATTKLAQSLLSEALRALNIALFVMNNQQQSSQESSTASPLAVKAEPQLSPSSSATAAADSNGATSTSARSGKRRRSYFRCTYKDDKGCQATKYIQQKDNSYPPVFQVTYNNDHSCNCTTASAAKKNNNLLSFASSDPPIGHHDVMIKQEATVVLPPLSDVSNVPLDDQMPFPIADHYGAIGAGDMDLIMMESILMGDDPELQDLELRLLYNSFKHY</sequence>
<protein>
    <recommendedName>
        <fullName evidence="7">WRKY domain-containing protein</fullName>
    </recommendedName>
</protein>
<dbReference type="Proteomes" id="UP001054889">
    <property type="component" value="Unassembled WGS sequence"/>
</dbReference>
<evidence type="ECO:0000313" key="9">
    <source>
        <dbReference type="Proteomes" id="UP001054889"/>
    </source>
</evidence>
<dbReference type="GO" id="GO:0043565">
    <property type="term" value="F:sequence-specific DNA binding"/>
    <property type="evidence" value="ECO:0007669"/>
    <property type="project" value="InterPro"/>
</dbReference>
<evidence type="ECO:0000256" key="6">
    <source>
        <dbReference type="SAM" id="MobiDB-lite"/>
    </source>
</evidence>
<feature type="compositionally biased region" description="Low complexity" evidence="6">
    <location>
        <begin position="80"/>
        <end position="99"/>
    </location>
</feature>
<name>A0AAV5DUG9_ELECO</name>
<keyword evidence="4" id="KW-0804">Transcription</keyword>
<proteinExistence type="predicted"/>
<dbReference type="SMART" id="SM00774">
    <property type="entry name" value="WRKY"/>
    <property type="match status" value="1"/>
</dbReference>
<dbReference type="EMBL" id="BQKI01000071">
    <property type="protein sequence ID" value="GJN13958.1"/>
    <property type="molecule type" value="Genomic_DNA"/>
</dbReference>
<feature type="domain" description="WRKY" evidence="7">
    <location>
        <begin position="98"/>
        <end position="148"/>
    </location>
</feature>
<organism evidence="8 9">
    <name type="scientific">Eleusine coracana subsp. coracana</name>
    <dbReference type="NCBI Taxonomy" id="191504"/>
    <lineage>
        <taxon>Eukaryota</taxon>
        <taxon>Viridiplantae</taxon>
        <taxon>Streptophyta</taxon>
        <taxon>Embryophyta</taxon>
        <taxon>Tracheophyta</taxon>
        <taxon>Spermatophyta</taxon>
        <taxon>Magnoliopsida</taxon>
        <taxon>Liliopsida</taxon>
        <taxon>Poales</taxon>
        <taxon>Poaceae</taxon>
        <taxon>PACMAD clade</taxon>
        <taxon>Chloridoideae</taxon>
        <taxon>Cynodonteae</taxon>
        <taxon>Eleusininae</taxon>
        <taxon>Eleusine</taxon>
    </lineage>
</organism>
<comment type="subcellular location">
    <subcellularLocation>
        <location evidence="1">Nucleus</location>
    </subcellularLocation>
</comment>
<dbReference type="GO" id="GO:0003700">
    <property type="term" value="F:DNA-binding transcription factor activity"/>
    <property type="evidence" value="ECO:0007669"/>
    <property type="project" value="InterPro"/>
</dbReference>
<keyword evidence="9" id="KW-1185">Reference proteome</keyword>
<evidence type="ECO:0000259" key="7">
    <source>
        <dbReference type="SMART" id="SM00774"/>
    </source>
</evidence>
<dbReference type="Pfam" id="PF03106">
    <property type="entry name" value="WRKY"/>
    <property type="match status" value="1"/>
</dbReference>
<evidence type="ECO:0000256" key="5">
    <source>
        <dbReference type="ARBA" id="ARBA00023242"/>
    </source>
</evidence>
<dbReference type="InterPro" id="IPR003657">
    <property type="entry name" value="WRKY_dom"/>
</dbReference>
<gene>
    <name evidence="8" type="primary">gb00721</name>
    <name evidence="8" type="ORF">PR202_gb00721</name>
</gene>
<dbReference type="SUPFAM" id="SSF118290">
    <property type="entry name" value="WRKY DNA-binding domain"/>
    <property type="match status" value="1"/>
</dbReference>
<evidence type="ECO:0000256" key="1">
    <source>
        <dbReference type="ARBA" id="ARBA00004123"/>
    </source>
</evidence>
<reference evidence="8" key="2">
    <citation type="submission" date="2021-12" db="EMBL/GenBank/DDBJ databases">
        <title>Resequencing data analysis of finger millet.</title>
        <authorList>
            <person name="Hatakeyama M."/>
            <person name="Aluri S."/>
            <person name="Balachadran M.T."/>
            <person name="Sivarajan S.R."/>
            <person name="Poveda L."/>
            <person name="Shimizu-Inatsugi R."/>
            <person name="Schlapbach R."/>
            <person name="Sreeman S.M."/>
            <person name="Shimizu K.K."/>
        </authorList>
    </citation>
    <scope>NUCLEOTIDE SEQUENCE</scope>
</reference>
<dbReference type="InterPro" id="IPR036576">
    <property type="entry name" value="WRKY_dom_sf"/>
</dbReference>
<keyword evidence="2" id="KW-0805">Transcription regulation</keyword>
<dbReference type="AlphaFoldDB" id="A0AAV5DUG9"/>
<evidence type="ECO:0000256" key="4">
    <source>
        <dbReference type="ARBA" id="ARBA00023163"/>
    </source>
</evidence>
<comment type="caution">
    <text evidence="8">The sequence shown here is derived from an EMBL/GenBank/DDBJ whole genome shotgun (WGS) entry which is preliminary data.</text>
</comment>
<accession>A0AAV5DUG9</accession>
<keyword evidence="3" id="KW-0238">DNA-binding</keyword>
<reference evidence="8" key="1">
    <citation type="journal article" date="2018" name="DNA Res.">
        <title>Multiple hybrid de novo genome assembly of finger millet, an orphan allotetraploid crop.</title>
        <authorList>
            <person name="Hatakeyama M."/>
            <person name="Aluri S."/>
            <person name="Balachadran M.T."/>
            <person name="Sivarajan S.R."/>
            <person name="Patrignani A."/>
            <person name="Gruter S."/>
            <person name="Poveda L."/>
            <person name="Shimizu-Inatsugi R."/>
            <person name="Baeten J."/>
            <person name="Francoijs K.J."/>
            <person name="Nataraja K.N."/>
            <person name="Reddy Y.A.N."/>
            <person name="Phadnis S."/>
            <person name="Ravikumar R.L."/>
            <person name="Schlapbach R."/>
            <person name="Sreeman S.M."/>
            <person name="Shimizu K.K."/>
        </authorList>
    </citation>
    <scope>NUCLEOTIDE SEQUENCE</scope>
</reference>
<keyword evidence="5" id="KW-0539">Nucleus</keyword>
<dbReference type="GO" id="GO:0005634">
    <property type="term" value="C:nucleus"/>
    <property type="evidence" value="ECO:0007669"/>
    <property type="project" value="UniProtKB-SubCell"/>
</dbReference>